<dbReference type="RefSeq" id="WP_011077203.1">
    <property type="nucleotide sequence ID" value="NC_004432.1"/>
</dbReference>
<keyword evidence="1" id="KW-1133">Transmembrane helix</keyword>
<gene>
    <name evidence="2" type="ordered locus">MYPE3780</name>
</gene>
<dbReference type="HOGENOM" id="CLU_857434_0_0_14"/>
<feature type="transmembrane region" description="Helical" evidence="1">
    <location>
        <begin position="51"/>
        <end position="81"/>
    </location>
</feature>
<feature type="transmembrane region" description="Helical" evidence="1">
    <location>
        <begin position="248"/>
        <end position="269"/>
    </location>
</feature>
<reference evidence="2 3" key="1">
    <citation type="journal article" date="2002" name="Nucleic Acids Res.">
        <title>The complete genomic sequence of Mycoplasma penetrans, an intracellular bacterial pathogen in humans.</title>
        <authorList>
            <person name="Sasaki Y."/>
            <person name="Ishikawa J."/>
            <person name="Yamashita A."/>
            <person name="Oshima K."/>
            <person name="Kenri T."/>
            <person name="Furuya K."/>
            <person name="Yoshino C."/>
            <person name="Horino A."/>
            <person name="Shiba T."/>
            <person name="Sasaki T."/>
            <person name="Hattori M."/>
        </authorList>
    </citation>
    <scope>NUCLEOTIDE SEQUENCE [LARGE SCALE GENOMIC DNA]</scope>
    <source>
        <strain evidence="2 3">HF-2</strain>
    </source>
</reference>
<evidence type="ECO:0000313" key="2">
    <source>
        <dbReference type="EMBL" id="BAC44167.1"/>
    </source>
</evidence>
<dbReference type="AlphaFoldDB" id="Q8EW29"/>
<keyword evidence="1" id="KW-0812">Transmembrane</keyword>
<dbReference type="EMBL" id="BA000026">
    <property type="protein sequence ID" value="BAC44167.1"/>
    <property type="molecule type" value="Genomic_DNA"/>
</dbReference>
<keyword evidence="3" id="KW-1185">Reference proteome</keyword>
<accession>Q8EW29</accession>
<evidence type="ECO:0000313" key="3">
    <source>
        <dbReference type="Proteomes" id="UP000002522"/>
    </source>
</evidence>
<dbReference type="InParanoid" id="Q8EW29"/>
<protein>
    <submittedName>
        <fullName evidence="2">Uncharacterized protein</fullName>
    </submittedName>
</protein>
<organism evidence="2 3">
    <name type="scientific">Malacoplasma penetrans (strain HF-2)</name>
    <name type="common">Mycoplasma penetrans</name>
    <dbReference type="NCBI Taxonomy" id="272633"/>
    <lineage>
        <taxon>Bacteria</taxon>
        <taxon>Bacillati</taxon>
        <taxon>Mycoplasmatota</taxon>
        <taxon>Mycoplasmoidales</taxon>
        <taxon>Mycoplasmoidaceae</taxon>
        <taxon>Malacoplasma</taxon>
    </lineage>
</organism>
<name>Q8EW29_MALP2</name>
<dbReference type="Proteomes" id="UP000002522">
    <property type="component" value="Chromosome"/>
</dbReference>
<feature type="transmembrane region" description="Helical" evidence="1">
    <location>
        <begin position="275"/>
        <end position="298"/>
    </location>
</feature>
<evidence type="ECO:0000256" key="1">
    <source>
        <dbReference type="SAM" id="Phobius"/>
    </source>
</evidence>
<dbReference type="KEGG" id="mpe:MYPE3780"/>
<feature type="transmembrane region" description="Helical" evidence="1">
    <location>
        <begin position="20"/>
        <end position="39"/>
    </location>
</feature>
<sequence>MTETLQFDFAVIQKFKETKIPWWILYSPIYGSMVLFIYFRSFFKIMNEQKFVFTFYVLYINFLKIAILFINFLFCAISIALIVPSSTHIACIYGISIVIGSIIFEYIYQSLITKWILKNIDKKFKKYCLKEYSVKIDFTIDPNFKLDINKNEIFENFKFNLFKTFNKNFIYTKEVERNLSDKNKLFYQAYDYGELSYKKQPFTYSSNFWVSFSNTWYIGMIYLLNSLDNILDPNSILKLVYKCFIKNIIFMILYLINGILLALFLTGILSGYFPYNVISSVTMGLGISLPCIILIHGISSKIINVKIKNNLLKDVVKSKVNIED</sequence>
<proteinExistence type="predicted"/>
<keyword evidence="1" id="KW-0472">Membrane</keyword>
<feature type="transmembrane region" description="Helical" evidence="1">
    <location>
        <begin position="87"/>
        <end position="108"/>
    </location>
</feature>
<dbReference type="eggNOG" id="ENOG5031ZCZ">
    <property type="taxonomic scope" value="Bacteria"/>
</dbReference>